<dbReference type="PANTHER" id="PTHR46428:SF1">
    <property type="entry name" value="KELCH DOMAIN-CONTAINING PROTEIN 10"/>
    <property type="match status" value="1"/>
</dbReference>
<dbReference type="PANTHER" id="PTHR46428">
    <property type="entry name" value="KELCH DOMAIN-CONTAINING PROTEIN 10"/>
    <property type="match status" value="1"/>
</dbReference>
<evidence type="ECO:0000256" key="4">
    <source>
        <dbReference type="ARBA" id="ARBA00041041"/>
    </source>
</evidence>
<dbReference type="EnsemblMetazoa" id="XM_014403748.2">
    <property type="protein sequence ID" value="XP_014259234.1"/>
    <property type="gene ID" value="LOC106672369"/>
</dbReference>
<dbReference type="Gene3D" id="2.120.10.80">
    <property type="entry name" value="Kelch-type beta propeller"/>
    <property type="match status" value="2"/>
</dbReference>
<dbReference type="Pfam" id="PF24681">
    <property type="entry name" value="Kelch_KLHDC2_KLHL20_DRC7"/>
    <property type="match status" value="1"/>
</dbReference>
<sequence length="423" mass="48057">MFILDKSGSLSKMGNSQQGFSDLDAYITQINLENSSKRMYAFKPFVFKKCQTVKSESKPKPRSGHRIVCNDGDLYCYGGYNPNIRSTGFDLDMDDGWLLSKPLFREMWRFNFATREWIKLKVRNMPFVLASNAVLLEGKLLMVYGGTGMPFGGHSSNTLYTCNLSEGTLTFRKVKVSGQVPEPRYGQAVFRTDNYLYVIGGTTGYQYSADVHRLNLLSNVWDGISVSKGLPNEPLGRYRHELCLLGTKVYVLGGGTSLESFGFEELPVYDYQKNEWCSVATHGDKDSIEPYPKPRRFHSADRIPDSYSLIIVGGFSGSEILDDCWLLDLQGLTWKKLSSLKLQFPTYFHASCITPSGKLYTFGGICEVGRRTHRTSNIVSAWVCIPKLKEMCWEAVLYYGLFKNSQEMDLKMELPLEFQNRFH</sequence>
<keyword evidence="2" id="KW-0677">Repeat</keyword>
<dbReference type="InterPro" id="IPR006652">
    <property type="entry name" value="Kelch_1"/>
</dbReference>
<dbReference type="RefSeq" id="XP_014259234.1">
    <property type="nucleotide sequence ID" value="XM_014403748.2"/>
</dbReference>
<reference evidence="5" key="1">
    <citation type="submission" date="2022-01" db="UniProtKB">
        <authorList>
            <consortium name="EnsemblMetazoa"/>
        </authorList>
    </citation>
    <scope>IDENTIFICATION</scope>
</reference>
<dbReference type="OMA" id="IHKHYLY"/>
<evidence type="ECO:0000313" key="5">
    <source>
        <dbReference type="EnsemblMetazoa" id="XP_014259234.1"/>
    </source>
</evidence>
<dbReference type="InterPro" id="IPR015915">
    <property type="entry name" value="Kelch-typ_b-propeller"/>
</dbReference>
<dbReference type="OrthoDB" id="7676067at2759"/>
<dbReference type="InterPro" id="IPR052125">
    <property type="entry name" value="KLHDC10"/>
</dbReference>
<organism evidence="5 6">
    <name type="scientific">Cimex lectularius</name>
    <name type="common">Bed bug</name>
    <name type="synonym">Acanthia lectularia</name>
    <dbReference type="NCBI Taxonomy" id="79782"/>
    <lineage>
        <taxon>Eukaryota</taxon>
        <taxon>Metazoa</taxon>
        <taxon>Ecdysozoa</taxon>
        <taxon>Arthropoda</taxon>
        <taxon>Hexapoda</taxon>
        <taxon>Insecta</taxon>
        <taxon>Pterygota</taxon>
        <taxon>Neoptera</taxon>
        <taxon>Paraneoptera</taxon>
        <taxon>Hemiptera</taxon>
        <taxon>Heteroptera</taxon>
        <taxon>Panheteroptera</taxon>
        <taxon>Cimicomorpha</taxon>
        <taxon>Cimicidae</taxon>
        <taxon>Cimex</taxon>
    </lineage>
</organism>
<dbReference type="KEGG" id="clec:106672369"/>
<dbReference type="Proteomes" id="UP000494040">
    <property type="component" value="Unassembled WGS sequence"/>
</dbReference>
<comment type="similarity">
    <text evidence="3">Belongs to the KLHDC10 family.</text>
</comment>
<accession>A0A8I6S5C6</accession>
<evidence type="ECO:0000256" key="2">
    <source>
        <dbReference type="ARBA" id="ARBA00022737"/>
    </source>
</evidence>
<dbReference type="SUPFAM" id="SSF117281">
    <property type="entry name" value="Kelch motif"/>
    <property type="match status" value="2"/>
</dbReference>
<evidence type="ECO:0000313" key="6">
    <source>
        <dbReference type="Proteomes" id="UP000494040"/>
    </source>
</evidence>
<dbReference type="Pfam" id="PF01344">
    <property type="entry name" value="Kelch_1"/>
    <property type="match status" value="1"/>
</dbReference>
<keyword evidence="1" id="KW-0880">Kelch repeat</keyword>
<evidence type="ECO:0000256" key="1">
    <source>
        <dbReference type="ARBA" id="ARBA00022441"/>
    </source>
</evidence>
<dbReference type="AlphaFoldDB" id="A0A8I6S5C6"/>
<proteinExistence type="inferred from homology"/>
<keyword evidence="6" id="KW-1185">Reference proteome</keyword>
<dbReference type="GO" id="GO:0032874">
    <property type="term" value="P:positive regulation of stress-activated MAPK cascade"/>
    <property type="evidence" value="ECO:0007669"/>
    <property type="project" value="TreeGrafter"/>
</dbReference>
<protein>
    <recommendedName>
        <fullName evidence="4">Kelch domain-containing protein 10</fullName>
    </recommendedName>
</protein>
<evidence type="ECO:0000256" key="3">
    <source>
        <dbReference type="ARBA" id="ARBA00038487"/>
    </source>
</evidence>
<name>A0A8I6S5C6_CIMLE</name>
<dbReference type="GeneID" id="106672369"/>